<dbReference type="Gene3D" id="1.10.10.60">
    <property type="entry name" value="Homeodomain-like"/>
    <property type="match status" value="1"/>
</dbReference>
<sequence length="114" mass="13549">MIQYGSEEYKNKREFYDKHFPRKFDKAFKEQAVLRILSSETTVSKMAEELNVHYTTVKDWVRYYKKDGSNAFSGSGYLKPEYDEIRKLSRELADLKEENEILKKAAAYFAKNQK</sequence>
<dbReference type="PANTHER" id="PTHR33215">
    <property type="entry name" value="PROTEIN DISTAL ANTENNA"/>
    <property type="match status" value="1"/>
</dbReference>
<keyword evidence="3" id="KW-1185">Reference proteome</keyword>
<dbReference type="InterPro" id="IPR002514">
    <property type="entry name" value="Transposase_8"/>
</dbReference>
<dbReference type="Proteomes" id="UP000003860">
    <property type="component" value="Unassembled WGS sequence"/>
</dbReference>
<protein>
    <submittedName>
        <fullName evidence="2">Transposase IS3/IS911 family protein</fullName>
    </submittedName>
</protein>
<evidence type="ECO:0000313" key="3">
    <source>
        <dbReference type="Proteomes" id="UP000003860"/>
    </source>
</evidence>
<dbReference type="EMBL" id="ACXX02000007">
    <property type="protein sequence ID" value="EGD47496.1"/>
    <property type="molecule type" value="Genomic_DNA"/>
</dbReference>
<dbReference type="AlphaFoldDB" id="F1TD58"/>
<evidence type="ECO:0000256" key="1">
    <source>
        <dbReference type="SAM" id="Coils"/>
    </source>
</evidence>
<organism evidence="2 3">
    <name type="scientific">Ruminiclostridium papyrosolvens DSM 2782</name>
    <dbReference type="NCBI Taxonomy" id="588581"/>
    <lineage>
        <taxon>Bacteria</taxon>
        <taxon>Bacillati</taxon>
        <taxon>Bacillota</taxon>
        <taxon>Clostridia</taxon>
        <taxon>Eubacteriales</taxon>
        <taxon>Oscillospiraceae</taxon>
        <taxon>Ruminiclostridium</taxon>
    </lineage>
</organism>
<dbReference type="PANTHER" id="PTHR33215:SF13">
    <property type="entry name" value="PROTEIN DISTAL ANTENNA"/>
    <property type="match status" value="1"/>
</dbReference>
<dbReference type="SUPFAM" id="SSF46689">
    <property type="entry name" value="Homeodomain-like"/>
    <property type="match status" value="1"/>
</dbReference>
<dbReference type="Pfam" id="PF01527">
    <property type="entry name" value="HTH_Tnp_1"/>
    <property type="match status" value="1"/>
</dbReference>
<dbReference type="STRING" id="588581.Cpap_1685"/>
<dbReference type="GO" id="GO:0003677">
    <property type="term" value="F:DNA binding"/>
    <property type="evidence" value="ECO:0007669"/>
    <property type="project" value="InterPro"/>
</dbReference>
<keyword evidence="1" id="KW-0175">Coiled coil</keyword>
<evidence type="ECO:0000313" key="2">
    <source>
        <dbReference type="EMBL" id="EGD47496.1"/>
    </source>
</evidence>
<proteinExistence type="predicted"/>
<dbReference type="GO" id="GO:0006313">
    <property type="term" value="P:DNA transposition"/>
    <property type="evidence" value="ECO:0007669"/>
    <property type="project" value="InterPro"/>
</dbReference>
<reference evidence="2" key="2">
    <citation type="submission" date="2011-01" db="EMBL/GenBank/DDBJ databases">
        <title>The Non-contiguous Finished genome of Clostridium papyrosolvens.</title>
        <authorList>
            <person name="Lucas S."/>
            <person name="Copeland A."/>
            <person name="Lapidus A."/>
            <person name="Cheng J.-F."/>
            <person name="Goodwin L."/>
            <person name="Pitluck S."/>
            <person name="Misra M."/>
            <person name="Chertkov O."/>
            <person name="Detter J.C."/>
            <person name="Han C."/>
            <person name="Tapia R."/>
            <person name="Land M."/>
            <person name="Hauser L."/>
            <person name="Kyrpides N."/>
            <person name="Ivanova N."/>
            <person name="Pagani I."/>
            <person name="Mouttaki H."/>
            <person name="He Z."/>
            <person name="Zhou J."/>
            <person name="Hemme C.L."/>
            <person name="Woyke T."/>
        </authorList>
    </citation>
    <scope>NUCLEOTIDE SEQUENCE [LARGE SCALE GENOMIC DNA]</scope>
    <source>
        <strain evidence="2">DSM 2782</strain>
    </source>
</reference>
<dbReference type="eggNOG" id="COG2963">
    <property type="taxonomic scope" value="Bacteria"/>
</dbReference>
<dbReference type="GO" id="GO:0004803">
    <property type="term" value="F:transposase activity"/>
    <property type="evidence" value="ECO:0007669"/>
    <property type="project" value="InterPro"/>
</dbReference>
<dbReference type="InterPro" id="IPR009057">
    <property type="entry name" value="Homeodomain-like_sf"/>
</dbReference>
<feature type="coiled-coil region" evidence="1">
    <location>
        <begin position="78"/>
        <end position="105"/>
    </location>
</feature>
<name>F1TD58_9FIRM</name>
<gene>
    <name evidence="2" type="ORF">Cpap_1685</name>
</gene>
<accession>F1TD58</accession>
<comment type="caution">
    <text evidence="2">The sequence shown here is derived from an EMBL/GenBank/DDBJ whole genome shotgun (WGS) entry which is preliminary data.</text>
</comment>
<dbReference type="InterPro" id="IPR051839">
    <property type="entry name" value="RD_transcriptional_regulator"/>
</dbReference>
<reference evidence="2" key="1">
    <citation type="submission" date="2009-07" db="EMBL/GenBank/DDBJ databases">
        <authorList>
            <consortium name="US DOE Joint Genome Institute (JGI-PGF)"/>
            <person name="Lucas S."/>
            <person name="Copeland A."/>
            <person name="Lapidus A."/>
            <person name="Glavina del Rio T."/>
            <person name="Tice H."/>
            <person name="Bruce D."/>
            <person name="Goodwin L."/>
            <person name="Pitluck S."/>
            <person name="Larimer F."/>
            <person name="Land M.L."/>
            <person name="Mouttaki H."/>
            <person name="He Z."/>
            <person name="Zhou J."/>
            <person name="Hemme C.L."/>
        </authorList>
    </citation>
    <scope>NUCLEOTIDE SEQUENCE</scope>
    <source>
        <strain evidence="2">DSM 2782</strain>
    </source>
</reference>